<dbReference type="Gene3D" id="3.30.565.10">
    <property type="entry name" value="Histidine kinase-like ATPase, C-terminal domain"/>
    <property type="match status" value="1"/>
</dbReference>
<protein>
    <submittedName>
        <fullName evidence="2">Sensor histidine kinase</fullName>
    </submittedName>
</protein>
<keyword evidence="2" id="KW-0808">Transferase</keyword>
<sequence length="164" mass="17401">MSNHDELCLPESPRPAKAPGGPGRANLDYSFGLPGGAYCLGTARIAVGRVLAQHGLGDMVELGVLATSELLGNAVLFTPGRGVSLTLRWRFGVLRLTVFDEHPDHVGGDEKRCRAHRRQALSTLQAVVDECGGVVGLAPAEKPLAGSKLWVVIPRVAGKRYAEL</sequence>
<proteinExistence type="predicted"/>
<accession>A0ABX7RH98</accession>
<dbReference type="Proteomes" id="UP000671836">
    <property type="component" value="Chromosome"/>
</dbReference>
<dbReference type="RefSeq" id="WP_086572144.1">
    <property type="nucleotide sequence ID" value="NZ_CP071595.1"/>
</dbReference>
<feature type="region of interest" description="Disordered" evidence="1">
    <location>
        <begin position="1"/>
        <end position="23"/>
    </location>
</feature>
<reference evidence="2 3" key="1">
    <citation type="submission" date="2021-03" db="EMBL/GenBank/DDBJ databases">
        <title>Streptomyces strains.</title>
        <authorList>
            <person name="Lund M.B."/>
            <person name="Toerring T."/>
        </authorList>
    </citation>
    <scope>NUCLEOTIDE SEQUENCE [LARGE SCALE GENOMIC DNA]</scope>
    <source>
        <strain evidence="2 3">KCC S-1010</strain>
    </source>
</reference>
<organism evidence="2 3">
    <name type="scientific">Streptomyces griseocarneus</name>
    <dbReference type="NCBI Taxonomy" id="51201"/>
    <lineage>
        <taxon>Bacteria</taxon>
        <taxon>Bacillati</taxon>
        <taxon>Actinomycetota</taxon>
        <taxon>Actinomycetes</taxon>
        <taxon>Kitasatosporales</taxon>
        <taxon>Streptomycetaceae</taxon>
        <taxon>Streptomyces</taxon>
    </lineage>
</organism>
<keyword evidence="2" id="KW-0418">Kinase</keyword>
<dbReference type="InterPro" id="IPR036890">
    <property type="entry name" value="HATPase_C_sf"/>
</dbReference>
<evidence type="ECO:0000256" key="1">
    <source>
        <dbReference type="SAM" id="MobiDB-lite"/>
    </source>
</evidence>
<keyword evidence="3" id="KW-1185">Reference proteome</keyword>
<evidence type="ECO:0000313" key="2">
    <source>
        <dbReference type="EMBL" id="QSY47417.1"/>
    </source>
</evidence>
<dbReference type="GO" id="GO:0016301">
    <property type="term" value="F:kinase activity"/>
    <property type="evidence" value="ECO:0007669"/>
    <property type="project" value="UniProtKB-KW"/>
</dbReference>
<evidence type="ECO:0000313" key="3">
    <source>
        <dbReference type="Proteomes" id="UP000671836"/>
    </source>
</evidence>
<name>A0ABX7RH98_9ACTN</name>
<dbReference type="EMBL" id="CP071595">
    <property type="protein sequence ID" value="QSY47417.1"/>
    <property type="molecule type" value="Genomic_DNA"/>
</dbReference>
<gene>
    <name evidence="2" type="ORF">J3S04_19010</name>
</gene>